<sequence length="284" mass="31510">MSSLFPLPSPTLPECKSLLLKGTYHPSAPIHLCLTHVANRPDTTALFFTPSRHTFLSALRDYQDDWLEECGGYGAVFSVLSKVNIYYPPTPLHLSLALSMLKVSDAVGDDLSLPHQAILGSPPSLLVLHELSSYFLDNPALAPTLASYLSLVALALASVTALSTQHPQCPTTLVLIDSRIDSLKLPVLKHPFPIVDEPESDSSDASYKVGFLAQSYFEWVGTFESQAPRTDLSASKVTGSSHELRLHQVRMREDSSEDVIFRWRVRKELPRKTPGRQRSVFIWN</sequence>
<protein>
    <submittedName>
        <fullName evidence="1">Uncharacterized protein</fullName>
    </submittedName>
</protein>
<evidence type="ECO:0000313" key="1">
    <source>
        <dbReference type="EMBL" id="KAI0053083.1"/>
    </source>
</evidence>
<dbReference type="EMBL" id="MU275842">
    <property type="protein sequence ID" value="KAI0053083.1"/>
    <property type="molecule type" value="Genomic_DNA"/>
</dbReference>
<organism evidence="1 2">
    <name type="scientific">Auriscalpium vulgare</name>
    <dbReference type="NCBI Taxonomy" id="40419"/>
    <lineage>
        <taxon>Eukaryota</taxon>
        <taxon>Fungi</taxon>
        <taxon>Dikarya</taxon>
        <taxon>Basidiomycota</taxon>
        <taxon>Agaricomycotina</taxon>
        <taxon>Agaricomycetes</taxon>
        <taxon>Russulales</taxon>
        <taxon>Auriscalpiaceae</taxon>
        <taxon>Auriscalpium</taxon>
    </lineage>
</organism>
<comment type="caution">
    <text evidence="1">The sequence shown here is derived from an EMBL/GenBank/DDBJ whole genome shotgun (WGS) entry which is preliminary data.</text>
</comment>
<evidence type="ECO:0000313" key="2">
    <source>
        <dbReference type="Proteomes" id="UP000814033"/>
    </source>
</evidence>
<proteinExistence type="predicted"/>
<accession>A0ACB8S9B6</accession>
<keyword evidence="2" id="KW-1185">Reference proteome</keyword>
<gene>
    <name evidence="1" type="ORF">FA95DRAFT_1552973</name>
</gene>
<name>A0ACB8S9B6_9AGAM</name>
<reference evidence="1" key="2">
    <citation type="journal article" date="2022" name="New Phytol.">
        <title>Evolutionary transition to the ectomycorrhizal habit in the genomes of a hyperdiverse lineage of mushroom-forming fungi.</title>
        <authorList>
            <person name="Looney B."/>
            <person name="Miyauchi S."/>
            <person name="Morin E."/>
            <person name="Drula E."/>
            <person name="Courty P.E."/>
            <person name="Kohler A."/>
            <person name="Kuo A."/>
            <person name="LaButti K."/>
            <person name="Pangilinan J."/>
            <person name="Lipzen A."/>
            <person name="Riley R."/>
            <person name="Andreopoulos W."/>
            <person name="He G."/>
            <person name="Johnson J."/>
            <person name="Nolan M."/>
            <person name="Tritt A."/>
            <person name="Barry K.W."/>
            <person name="Grigoriev I.V."/>
            <person name="Nagy L.G."/>
            <person name="Hibbett D."/>
            <person name="Henrissat B."/>
            <person name="Matheny P.B."/>
            <person name="Labbe J."/>
            <person name="Martin F.M."/>
        </authorList>
    </citation>
    <scope>NUCLEOTIDE SEQUENCE</scope>
    <source>
        <strain evidence="1">FP105234-sp</strain>
    </source>
</reference>
<reference evidence="1" key="1">
    <citation type="submission" date="2021-02" db="EMBL/GenBank/DDBJ databases">
        <authorList>
            <consortium name="DOE Joint Genome Institute"/>
            <person name="Ahrendt S."/>
            <person name="Looney B.P."/>
            <person name="Miyauchi S."/>
            <person name="Morin E."/>
            <person name="Drula E."/>
            <person name="Courty P.E."/>
            <person name="Chicoki N."/>
            <person name="Fauchery L."/>
            <person name="Kohler A."/>
            <person name="Kuo A."/>
            <person name="Labutti K."/>
            <person name="Pangilinan J."/>
            <person name="Lipzen A."/>
            <person name="Riley R."/>
            <person name="Andreopoulos W."/>
            <person name="He G."/>
            <person name="Johnson J."/>
            <person name="Barry K.W."/>
            <person name="Grigoriev I.V."/>
            <person name="Nagy L."/>
            <person name="Hibbett D."/>
            <person name="Henrissat B."/>
            <person name="Matheny P.B."/>
            <person name="Labbe J."/>
            <person name="Martin F."/>
        </authorList>
    </citation>
    <scope>NUCLEOTIDE SEQUENCE</scope>
    <source>
        <strain evidence="1">FP105234-sp</strain>
    </source>
</reference>
<dbReference type="Proteomes" id="UP000814033">
    <property type="component" value="Unassembled WGS sequence"/>
</dbReference>